<gene>
    <name evidence="3" type="ORF">BKH33_11765</name>
</gene>
<feature type="compositionally biased region" description="Low complexity" evidence="1">
    <location>
        <begin position="348"/>
        <end position="368"/>
    </location>
</feature>
<dbReference type="GeneID" id="64257417"/>
<feature type="transmembrane region" description="Helical" evidence="2">
    <location>
        <begin position="276"/>
        <end position="297"/>
    </location>
</feature>
<name>A0A854E8R4_ACTNA</name>
<keyword evidence="2" id="KW-0812">Transmembrane</keyword>
<proteinExistence type="predicted"/>
<accession>A0A854E8R4</accession>
<organism evidence="3 4">
    <name type="scientific">Actinomyces naeslundii</name>
    <dbReference type="NCBI Taxonomy" id="1655"/>
    <lineage>
        <taxon>Bacteria</taxon>
        <taxon>Bacillati</taxon>
        <taxon>Actinomycetota</taxon>
        <taxon>Actinomycetes</taxon>
        <taxon>Actinomycetales</taxon>
        <taxon>Actinomycetaceae</taxon>
        <taxon>Actinomyces</taxon>
    </lineage>
</organism>
<dbReference type="Proteomes" id="UP000187035">
    <property type="component" value="Unassembled WGS sequence"/>
</dbReference>
<protein>
    <submittedName>
        <fullName evidence="3">Uncharacterized protein</fullName>
    </submittedName>
</protein>
<evidence type="ECO:0000313" key="4">
    <source>
        <dbReference type="Proteomes" id="UP000187035"/>
    </source>
</evidence>
<evidence type="ECO:0000313" key="3">
    <source>
        <dbReference type="EMBL" id="OMG32943.1"/>
    </source>
</evidence>
<sequence length="382" mass="38950">MNTPSPVAPVCDAIPIRPDGRCGRPMSTIRLALAVALLAVCLLTAGPVRAATDPPSTGAGDPAASGAPDSGDGSAVGASATSDPAAQSAPTAPAGGSTAGSAGTADADSRSAAKSLMESDCVAQVRQSTGEQGEITLGDVRSVYTWAPGFLDGSQPSAQPIDTGDWAATATAAGKPVGLLEVVTDKGRTTCTPMFDDDLATDVDQMGDAHLIHDRNANAWYSLRGTTVTALGEAATRRLAGPIELSDYGEILRERAGSKPKTSATQSEARSATGGWAIWGPVLAVVVVGVATVIITVRHERKVTAPLRQARNRADMAERADRLSRDESDTRGVAVRRGIPRAAIDLSLLGDGAEGDTGTTDGETLGDTIPESHVNSPRGPRA</sequence>
<feature type="region of interest" description="Disordered" evidence="1">
    <location>
        <begin position="50"/>
        <end position="113"/>
    </location>
</feature>
<evidence type="ECO:0000256" key="1">
    <source>
        <dbReference type="SAM" id="MobiDB-lite"/>
    </source>
</evidence>
<dbReference type="EMBL" id="MSRR01000029">
    <property type="protein sequence ID" value="OMG32943.1"/>
    <property type="molecule type" value="Genomic_DNA"/>
</dbReference>
<reference evidence="3 4" key="1">
    <citation type="submission" date="2016-12" db="EMBL/GenBank/DDBJ databases">
        <title>Genomic comparison of strains in the 'Actinomyces naeslundii' group.</title>
        <authorList>
            <person name="Mughal S.R."/>
            <person name="Do T."/>
            <person name="Gilbert S.C."/>
            <person name="Witherden E.A."/>
            <person name="Didelot X."/>
            <person name="Beighton D."/>
        </authorList>
    </citation>
    <scope>NUCLEOTIDE SEQUENCE [LARGE SCALE GENOMIC DNA]</scope>
    <source>
        <strain evidence="3 4">NCTC 10301</strain>
    </source>
</reference>
<evidence type="ECO:0000256" key="2">
    <source>
        <dbReference type="SAM" id="Phobius"/>
    </source>
</evidence>
<feature type="region of interest" description="Disordered" evidence="1">
    <location>
        <begin position="346"/>
        <end position="382"/>
    </location>
</feature>
<dbReference type="AlphaFoldDB" id="A0A854E8R4"/>
<feature type="compositionally biased region" description="Low complexity" evidence="1">
    <location>
        <begin position="53"/>
        <end position="113"/>
    </location>
</feature>
<dbReference type="RefSeq" id="WP_003785208.1">
    <property type="nucleotide sequence ID" value="NZ_CP066049.1"/>
</dbReference>
<keyword evidence="2" id="KW-1133">Transmembrane helix</keyword>
<keyword evidence="2" id="KW-0472">Membrane</keyword>
<comment type="caution">
    <text evidence="3">The sequence shown here is derived from an EMBL/GenBank/DDBJ whole genome shotgun (WGS) entry which is preliminary data.</text>
</comment>